<proteinExistence type="predicted"/>
<dbReference type="RefSeq" id="YP_001152092.1">
    <property type="nucleotide sequence ID" value="NC_004677.2"/>
</dbReference>
<protein>
    <submittedName>
        <fullName evidence="1">ORF100</fullName>
    </submittedName>
</protein>
<name>A4QM16_PINKO</name>
<accession>A4QM16</accession>
<evidence type="ECO:0000313" key="1">
    <source>
        <dbReference type="EMBL" id="ABP35338.1"/>
    </source>
</evidence>
<dbReference type="EMBL" id="AY228468">
    <property type="protein sequence ID" value="ABP35338.1"/>
    <property type="molecule type" value="Genomic_DNA"/>
</dbReference>
<reference evidence="1" key="1">
    <citation type="submission" date="2007-04" db="EMBL/GenBank/DDBJ databases">
        <authorList>
            <person name="Noh E.W."/>
            <person name="Lee J.S."/>
            <person name="Choi Y.I."/>
            <person name="Han M.S."/>
            <person name="Yi Y.S."/>
            <person name="Han S.U."/>
        </authorList>
    </citation>
    <scope>NUCLEOTIDE SEQUENCE</scope>
</reference>
<geneLocation type="chloroplast" evidence="1"/>
<keyword evidence="1" id="KW-0934">Plastid</keyword>
<organism evidence="1">
    <name type="scientific">Pinus koraiensis</name>
    <name type="common">Korean pine</name>
    <dbReference type="NCBI Taxonomy" id="88728"/>
    <lineage>
        <taxon>Eukaryota</taxon>
        <taxon>Viridiplantae</taxon>
        <taxon>Streptophyta</taxon>
        <taxon>Embryophyta</taxon>
        <taxon>Tracheophyta</taxon>
        <taxon>Spermatophyta</taxon>
        <taxon>Pinopsida</taxon>
        <taxon>Pinidae</taxon>
        <taxon>Conifers I</taxon>
        <taxon>Pinales</taxon>
        <taxon>Pinaceae</taxon>
        <taxon>Pinus</taxon>
        <taxon>Pinus subgen. Strobus</taxon>
    </lineage>
</organism>
<dbReference type="GeneID" id="5048509"/>
<dbReference type="AlphaFoldDB" id="A4QM16"/>
<keyword evidence="1" id="KW-0150">Chloroplast</keyword>
<sequence length="100" mass="11985">MYQYVSRGSVMEIKTFPSIYLRRHPDSNWGWRICSPLPYRLAMSPRYGNPMDRSNHLSFQVIRPSFKYSMRCMLKSTIKEMDLICYPSFDLAIFIRKFSK</sequence>